<keyword evidence="1" id="KW-1245">Viral tail assembly</keyword>
<reference evidence="5" key="1">
    <citation type="journal article" date="2021" name="Proc. Natl. Acad. Sci. U.S.A.">
        <title>A Catalog of Tens of Thousands of Viruses from Human Metagenomes Reveals Hidden Associations with Chronic Diseases.</title>
        <authorList>
            <person name="Tisza M.J."/>
            <person name="Buck C.B."/>
        </authorList>
    </citation>
    <scope>NUCLEOTIDE SEQUENCE</scope>
    <source>
        <strain evidence="5">Ctdv95</strain>
    </source>
</reference>
<evidence type="ECO:0000256" key="3">
    <source>
        <dbReference type="SAM" id="Phobius"/>
    </source>
</evidence>
<dbReference type="Pfam" id="PF20155">
    <property type="entry name" value="TMP_3"/>
    <property type="match status" value="1"/>
</dbReference>
<name>A0A8S5QB64_9CAUD</name>
<organism evidence="5">
    <name type="scientific">Myoviridae sp. ctdv95</name>
    <dbReference type="NCBI Taxonomy" id="2825143"/>
    <lineage>
        <taxon>Viruses</taxon>
        <taxon>Duplodnaviria</taxon>
        <taxon>Heunggongvirae</taxon>
        <taxon>Uroviricota</taxon>
        <taxon>Caudoviricetes</taxon>
    </lineage>
</organism>
<feature type="transmembrane region" description="Helical" evidence="3">
    <location>
        <begin position="406"/>
        <end position="427"/>
    </location>
</feature>
<dbReference type="NCBIfam" id="TIGR02675">
    <property type="entry name" value="tape_meas_nterm"/>
    <property type="match status" value="1"/>
</dbReference>
<feature type="transmembrane region" description="Helical" evidence="3">
    <location>
        <begin position="434"/>
        <end position="456"/>
    </location>
</feature>
<keyword evidence="3" id="KW-0812">Transmembrane</keyword>
<protein>
    <submittedName>
        <fullName evidence="5">Tail tape measure</fullName>
    </submittedName>
</protein>
<keyword evidence="3" id="KW-0472">Membrane</keyword>
<feature type="region of interest" description="Disordered" evidence="2">
    <location>
        <begin position="658"/>
        <end position="677"/>
    </location>
</feature>
<evidence type="ECO:0000256" key="1">
    <source>
        <dbReference type="ARBA" id="ARBA00022465"/>
    </source>
</evidence>
<feature type="region of interest" description="Disordered" evidence="2">
    <location>
        <begin position="57"/>
        <end position="80"/>
    </location>
</feature>
<evidence type="ECO:0000259" key="4">
    <source>
        <dbReference type="Pfam" id="PF20155"/>
    </source>
</evidence>
<feature type="transmembrane region" description="Helical" evidence="3">
    <location>
        <begin position="341"/>
        <end position="364"/>
    </location>
</feature>
<dbReference type="InterPro" id="IPR013491">
    <property type="entry name" value="Tape_meas_N"/>
</dbReference>
<feature type="compositionally biased region" description="Gly residues" evidence="2">
    <location>
        <begin position="666"/>
        <end position="676"/>
    </location>
</feature>
<evidence type="ECO:0000313" key="5">
    <source>
        <dbReference type="EMBL" id="DAE16075.1"/>
    </source>
</evidence>
<dbReference type="GO" id="GO:0098003">
    <property type="term" value="P:viral tail assembly"/>
    <property type="evidence" value="ECO:0007669"/>
    <property type="project" value="UniProtKB-KW"/>
</dbReference>
<keyword evidence="1" id="KW-1188">Viral release from host cell</keyword>
<sequence>MTTLTQTLTLKDKFSSSLNSINNTIDRTIGKFSELDRRIKKMTQTATIKVKADMPKNLTAPKVSSPATPKPVAPKATSPVAPKMATPIAPKLPSAGPLVGGLGVATSMLGRMTSISRALNFMVAIQALRQMANLMSGLIKSGDDYIQTMARLKTIEDGSKTGQELQDGIMAAAQRSRTGFGIMADSVAKLRSQAGEAFKSNDEAIAFAEQLNKLYKIGGASLEQQKAGTLQITQALASGVLRGDEFNSMMENAPLVAQKLARHLGVSVGQLRAMAKDGQLTGDILKSALLGSAVETNAEFAKMPMTFADMMTQVGNVASYAFQPLIQAWQEFINSTAGQNFMAGLETAMFAIGQIALWLFNLFVAGWNWVTENINIVMTALILLAAVALIAGVAMFVAGLMAGAPWAWLMLILIGVIGIALLIGMALNAMGISFLDVAAAIVAAFVFVGTVVYDIIMFVINLVMYMIAPIVNLFIGIYNIGLAIAEFLRNVFKHPIYSIRKLFYNLIRTVLDYFASFVDGVVNVAQSIGNAFIAGANIAIKAINWIIDALNTLGLGLGNVGEMGYMSNDGSFANGIRAMGEMFNPGEAPDDYESFDGMRANMITPGGLWDGMTNPFSTAGNAFSGTKAFGQGIGDAMQGFADKMKSQDELASKFDQMNQTPAGAGAPSGGAGGLGDKLGKGKNIGNVGKIEDEVKLKDEDIKMMRDVAERKYIIDYQVLTPQVSVNYESKNSATEQDINDLVGKIEEKIIGLVDSDLGIA</sequence>
<feature type="domain" description="Tape measure protein N-terminal" evidence="4">
    <location>
        <begin position="137"/>
        <end position="318"/>
    </location>
</feature>
<proteinExistence type="predicted"/>
<feature type="transmembrane region" description="Helical" evidence="3">
    <location>
        <begin position="376"/>
        <end position="400"/>
    </location>
</feature>
<feature type="transmembrane region" description="Helical" evidence="3">
    <location>
        <begin position="462"/>
        <end position="485"/>
    </location>
</feature>
<keyword evidence="3" id="KW-1133">Transmembrane helix</keyword>
<evidence type="ECO:0000256" key="2">
    <source>
        <dbReference type="SAM" id="MobiDB-lite"/>
    </source>
</evidence>
<dbReference type="EMBL" id="BK015616">
    <property type="protein sequence ID" value="DAE16075.1"/>
    <property type="molecule type" value="Genomic_DNA"/>
</dbReference>
<accession>A0A8S5QB64</accession>